<name>C2G318_SPHSI</name>
<evidence type="ECO:0000313" key="2">
    <source>
        <dbReference type="EMBL" id="EEI90387.1"/>
    </source>
</evidence>
<accession>C2G318</accession>
<dbReference type="RefSeq" id="WP_003003115.1">
    <property type="nucleotide sequence ID" value="NZ_GG668630.1"/>
</dbReference>
<feature type="coiled-coil region" evidence="1">
    <location>
        <begin position="73"/>
        <end position="100"/>
    </location>
</feature>
<protein>
    <submittedName>
        <fullName evidence="2">Ser/Thr phosphatase family protein</fullName>
    </submittedName>
</protein>
<dbReference type="SUPFAM" id="SSF56300">
    <property type="entry name" value="Metallo-dependent phosphatases"/>
    <property type="match status" value="1"/>
</dbReference>
<comment type="caution">
    <text evidence="2">The sequence shown here is derived from an EMBL/GenBank/DDBJ whole genome shotgun (WGS) entry which is preliminary data.</text>
</comment>
<evidence type="ECO:0000256" key="1">
    <source>
        <dbReference type="SAM" id="Coils"/>
    </source>
</evidence>
<organism evidence="2 3">
    <name type="scientific">Sphingobacterium spiritivorum ATCC 33300</name>
    <dbReference type="NCBI Taxonomy" id="525372"/>
    <lineage>
        <taxon>Bacteria</taxon>
        <taxon>Pseudomonadati</taxon>
        <taxon>Bacteroidota</taxon>
        <taxon>Sphingobacteriia</taxon>
        <taxon>Sphingobacteriales</taxon>
        <taxon>Sphingobacteriaceae</taxon>
        <taxon>Sphingobacterium</taxon>
    </lineage>
</organism>
<dbReference type="PANTHER" id="PTHR46546">
    <property type="entry name" value="SHEWANELLA-LIKE PROTEIN PHOSPHATASE 1"/>
    <property type="match status" value="1"/>
</dbReference>
<dbReference type="Proteomes" id="UP000006241">
    <property type="component" value="Unassembled WGS sequence"/>
</dbReference>
<reference evidence="2 3" key="1">
    <citation type="submission" date="2009-01" db="EMBL/GenBank/DDBJ databases">
        <authorList>
            <person name="Qin X."/>
            <person name="Bachman B."/>
            <person name="Battles P."/>
            <person name="Bell A."/>
            <person name="Bess C."/>
            <person name="Bickham C."/>
            <person name="Chaboub L."/>
            <person name="Chen D."/>
            <person name="Coyle M."/>
            <person name="Deiros D.R."/>
            <person name="Dinh H."/>
            <person name="Forbes L."/>
            <person name="Fowler G."/>
            <person name="Francisco L."/>
            <person name="Fu Q."/>
            <person name="Gubbala S."/>
            <person name="Hale W."/>
            <person name="Han Y."/>
            <person name="Hemphill L."/>
            <person name="Highlander S.K."/>
            <person name="Hirani K."/>
            <person name="Hogues M."/>
            <person name="Jackson L."/>
            <person name="Jakkamsetti A."/>
            <person name="Javaid M."/>
            <person name="Jiang H."/>
            <person name="Korchina V."/>
            <person name="Kovar C."/>
            <person name="Lara F."/>
            <person name="Lee S."/>
            <person name="Mata R."/>
            <person name="Mathew T."/>
            <person name="Moen C."/>
            <person name="Morales K."/>
            <person name="Munidasa M."/>
            <person name="Nazareth L."/>
            <person name="Ngo R."/>
            <person name="Nguyen L."/>
            <person name="Okwuonu G."/>
            <person name="Ongeri F."/>
            <person name="Patil S."/>
            <person name="Petrosino J."/>
            <person name="Pham C."/>
            <person name="Pham P."/>
            <person name="Pu L.-L."/>
            <person name="Puazo M."/>
            <person name="Raj R."/>
            <person name="Reid J."/>
            <person name="Rouhana J."/>
            <person name="Saada N."/>
            <person name="Shang Y."/>
            <person name="Simmons D."/>
            <person name="Thornton R."/>
            <person name="Warren J."/>
            <person name="Weissenberger G."/>
            <person name="Zhang J."/>
            <person name="Zhang L."/>
            <person name="Zhou C."/>
            <person name="Zhu D."/>
            <person name="Muzny D."/>
            <person name="Worley K."/>
            <person name="Gibbs R."/>
        </authorList>
    </citation>
    <scope>NUCLEOTIDE SEQUENCE [LARGE SCALE GENOMIC DNA]</scope>
    <source>
        <strain evidence="2 3">ATCC 33300</strain>
    </source>
</reference>
<proteinExistence type="predicted"/>
<gene>
    <name evidence="2" type="ORF">HMPREF0765_3974</name>
</gene>
<dbReference type="PANTHER" id="PTHR46546:SF4">
    <property type="entry name" value="SHEWANELLA-LIKE PROTEIN PHOSPHATASE 1"/>
    <property type="match status" value="1"/>
</dbReference>
<dbReference type="Gene3D" id="3.60.21.10">
    <property type="match status" value="1"/>
</dbReference>
<dbReference type="HOGENOM" id="CLU_042543_0_0_10"/>
<dbReference type="AlphaFoldDB" id="C2G318"/>
<evidence type="ECO:0000313" key="3">
    <source>
        <dbReference type="Proteomes" id="UP000006241"/>
    </source>
</evidence>
<dbReference type="EMBL" id="ACHB01000091">
    <property type="protein sequence ID" value="EEI90387.1"/>
    <property type="molecule type" value="Genomic_DNA"/>
</dbReference>
<keyword evidence="1" id="KW-0175">Coiled coil</keyword>
<sequence>MLSKRIRRNILTLALACTALIGYSQEKNAGLREEPHLFFENNTTTIKWVDNGVYHHVSSSDKKDFDKQVKLFSQKLDIDLKEALQQKERATREESAFLEQYNDIEHFAAISDLHGQHDLFVRLLQQHHIIDKKGNWTYGDGHLVIVGDIMDRGDKVTESLWLLVKLEKQALSKGGRVHYVIGNHELMVFDNDLRYINQKYKDVASLFGMGYDQFFSKDSFFGRWLKQKPVIIGINNILFTHGGISPEFVEKGLTAARTNKLFADSIFTRSKTVYRQNKELEFLTRSKGPLWYRGYFTDSTFNAQTLDFILHGLKKDHIIVGHTSHPTIVNLYDNRIFGVDSSIKNGKNGEILLYEKGIFYRGLLNGQKEKF</sequence>
<dbReference type="InterPro" id="IPR029052">
    <property type="entry name" value="Metallo-depent_PP-like"/>
</dbReference>